<accession>A0AAE8YVF1</accession>
<keyword evidence="3" id="KW-1185">Reference proteome</keyword>
<dbReference type="EMBL" id="OK499991">
    <property type="protein sequence ID" value="UGO50741.1"/>
    <property type="molecule type" value="Genomic_DNA"/>
</dbReference>
<feature type="transmembrane region" description="Helical" evidence="1">
    <location>
        <begin position="32"/>
        <end position="58"/>
    </location>
</feature>
<gene>
    <name evidence="2" type="ORF">SOPHRITA_150</name>
</gene>
<name>A0AAE8YVF1_9CAUD</name>
<protein>
    <submittedName>
        <fullName evidence="2">Uncharacterized protein</fullName>
    </submittedName>
</protein>
<keyword evidence="1" id="KW-0472">Membrane</keyword>
<keyword evidence="1" id="KW-0812">Transmembrane</keyword>
<reference evidence="2" key="1">
    <citation type="submission" date="2021-10" db="EMBL/GenBank/DDBJ databases">
        <authorList>
            <person name="Lavering E.D."/>
            <person name="James R."/>
            <person name="Fairholm J.D."/>
            <person name="Ogilvie B.H."/>
            <person name="Thurgood T.L."/>
            <person name="Robison R.A."/>
            <person name="Grose J.H."/>
        </authorList>
    </citation>
    <scope>NUCLEOTIDE SEQUENCE</scope>
</reference>
<evidence type="ECO:0000313" key="3">
    <source>
        <dbReference type="Proteomes" id="UP000827460"/>
    </source>
</evidence>
<organism evidence="2 3">
    <name type="scientific">Bacillus phage vB_BanS_Sophrita</name>
    <dbReference type="NCBI Taxonomy" id="2894790"/>
    <lineage>
        <taxon>Viruses</taxon>
        <taxon>Duplodnaviria</taxon>
        <taxon>Heunggongvirae</taxon>
        <taxon>Uroviricota</taxon>
        <taxon>Caudoviricetes</taxon>
        <taxon>Joanripponvirinae</taxon>
        <taxon>Sophritavirus</taxon>
        <taxon>Sophritavirus sophrita</taxon>
    </lineage>
</organism>
<keyword evidence="1" id="KW-1133">Transmembrane helix</keyword>
<sequence>MRKTNMKKKLNKINDKSKKLAKRFFLNSRIGIWLMASMAMLNAVEGIIHLVVALIGGYGAVDISVYDFRVWMPIIENFILGIFSILTGWALGMKHDHHHNH</sequence>
<evidence type="ECO:0000256" key="1">
    <source>
        <dbReference type="SAM" id="Phobius"/>
    </source>
</evidence>
<evidence type="ECO:0000313" key="2">
    <source>
        <dbReference type="EMBL" id="UGO50741.1"/>
    </source>
</evidence>
<proteinExistence type="predicted"/>
<dbReference type="Proteomes" id="UP000827460">
    <property type="component" value="Segment"/>
</dbReference>
<feature type="transmembrane region" description="Helical" evidence="1">
    <location>
        <begin position="70"/>
        <end position="91"/>
    </location>
</feature>